<dbReference type="NCBIfam" id="TIGR01551">
    <property type="entry name" value="major_capsid_P2"/>
    <property type="match status" value="1"/>
</dbReference>
<dbReference type="InterPro" id="IPR006441">
    <property type="entry name" value="Phage_P2_GpN"/>
</dbReference>
<keyword evidence="2" id="KW-1185">Reference proteome</keyword>
<dbReference type="RefSeq" id="YP_010664470.1">
    <property type="nucleotide sequence ID" value="NC_070919.1"/>
</dbReference>
<accession>A0AAE8YH59</accession>
<organism evidence="1 2">
    <name type="scientific">Aeromonas phage vB_AsaM_LPM4</name>
    <dbReference type="NCBI Taxonomy" id="2894367"/>
    <lineage>
        <taxon>Viruses</taxon>
        <taxon>Duplodnaviria</taxon>
        <taxon>Heunggongvirae</taxon>
        <taxon>Uroviricota</taxon>
        <taxon>Caudoviricetes</taxon>
        <taxon>Peduoviridae</taxon>
        <taxon>Piscesmortuivirus</taxon>
        <taxon>Piscesmortuivirus LPM4</taxon>
    </lineage>
</organism>
<dbReference type="Proteomes" id="UP000828357">
    <property type="component" value="Segment"/>
</dbReference>
<reference evidence="1" key="1">
    <citation type="submission" date="2021-11" db="EMBL/GenBank/DDBJ databases">
        <title>vB_AsaM_LPM4, the infectious counterpart bacteriophage of Aeromonas salmonicida subsp. salmonicida Prophage 3, requires the A-layer in its infection process.</title>
        <authorList>
            <person name="Leduc G.R."/>
            <person name="Paquet V.E."/>
            <person name="Piche L.C."/>
            <person name="Vincent A.T."/>
            <person name="Charette S.J."/>
        </authorList>
    </citation>
    <scope>NUCLEOTIDE SEQUENCE</scope>
</reference>
<dbReference type="EMBL" id="OL348188">
    <property type="protein sequence ID" value="UGC97285.1"/>
    <property type="molecule type" value="Genomic_DNA"/>
</dbReference>
<dbReference type="KEGG" id="vg:77940519"/>
<sequence>MRNETRLKFNEYTGQLAKLNAITSAMLTFSVAPTIQQKLETKMQESVEFLSMINIVPVDELKGEKVSIGIGSTIAARTDTSGGVARKPNDPSSLQSRMYELVKTDYDTTIGYAQLDAWAKFPDFQTRIRDAIITRQGLDRIMIGFNGTSAAPNTDRNANPMLQDVNIGWLENTRKDAPNQIMSEVGKGSGKIYIYQPKDESDEEKAKSDYGNLDALVFDLVNEKIKPWYQDDTDLVVICGRKLLSDKYFPIINNTHDNVNKLAGQVLVSQKQIGGLKAIRVPFVPENTLIVTKVANLSIYFQAGGRRRHIEEQPSLNRIVNWESSNDGYVVGDYDCIAIAENITQAAKPVTP</sequence>
<dbReference type="Pfam" id="PF05125">
    <property type="entry name" value="Phage_cap_P2"/>
    <property type="match status" value="1"/>
</dbReference>
<name>A0AAE8YH59_9CAUD</name>
<evidence type="ECO:0000313" key="2">
    <source>
        <dbReference type="Proteomes" id="UP000828357"/>
    </source>
</evidence>
<proteinExistence type="predicted"/>
<evidence type="ECO:0000313" key="1">
    <source>
        <dbReference type="EMBL" id="UGC97285.1"/>
    </source>
</evidence>
<protein>
    <submittedName>
        <fullName evidence="1">Major capsid protein</fullName>
    </submittedName>
</protein>
<dbReference type="GeneID" id="77940519"/>